<dbReference type="SUPFAM" id="SSF50630">
    <property type="entry name" value="Acid proteases"/>
    <property type="match status" value="1"/>
</dbReference>
<feature type="active site" evidence="5">
    <location>
        <position position="305"/>
    </location>
</feature>
<dbReference type="PANTHER" id="PTHR13683">
    <property type="entry name" value="ASPARTYL PROTEASES"/>
    <property type="match status" value="1"/>
</dbReference>
<keyword evidence="6" id="KW-0472">Membrane</keyword>
<sequence length="518" mass="57637">MALSIAIHGPHAAVDEPPGFIRLTMTKRAQNGEVDRLLASHNAKSATRSLLREDVKLLGVDQANVVVAEVKALKLDAVETWLGSGEGSHTVQVLVGGQPRELIIDTGSGKTAFICDGCQHCGVYHHHKPFVPTANTEFLSCNFLSKVSHGCIECEDNKCKYGQKYVEGDYWLAYKAVDIIGFSSNHEFEAPIEFGCIFEQNGVFVQQSSDGIMGFSKHPDSIFEQFYRHKVTHSRIFSQCLSSDGGSLAIGGIDMAINKTPVVYTPLRDTGLQYWTVWMEGLDIGDTHVEVDKALYNQNRGCVFDSGTTFIYLPASARDTFVRAWKQATGMKNAPTNDETFTMDDETMEKLPNICFNFMNAARLCVPPTRYFVRLSRHQYGGTLFFSDSAQSTIIGANALADHNIIYDVEHSRIGISEASCDVKEMKENSELQMVQLETRPGGDMFSRALDWEYWQQWSYATLVFFAAIGLVVGVQEQMEINNAARATAAPPPEMKDGTLMTSPRGEVYEYSFFLFED</sequence>
<evidence type="ECO:0000256" key="5">
    <source>
        <dbReference type="PIRSR" id="PIRSR601461-1"/>
    </source>
</evidence>
<protein>
    <recommendedName>
        <fullName evidence="7">Peptidase A1 domain-containing protein</fullName>
    </recommendedName>
</protein>
<feature type="transmembrane region" description="Helical" evidence="6">
    <location>
        <begin position="458"/>
        <end position="476"/>
    </location>
</feature>
<dbReference type="InterPro" id="IPR021109">
    <property type="entry name" value="Peptidase_aspartic_dom_sf"/>
</dbReference>
<evidence type="ECO:0000256" key="4">
    <source>
        <dbReference type="ARBA" id="ARBA00022801"/>
    </source>
</evidence>
<gene>
    <name evidence="8" type="ORF">N0F65_000046</name>
</gene>
<feature type="active site" evidence="5">
    <location>
        <position position="105"/>
    </location>
</feature>
<dbReference type="InterPro" id="IPR033121">
    <property type="entry name" value="PEPTIDASE_A1"/>
</dbReference>
<dbReference type="CDD" id="cd05471">
    <property type="entry name" value="pepsin_like"/>
    <property type="match status" value="1"/>
</dbReference>
<dbReference type="PROSITE" id="PS51767">
    <property type="entry name" value="PEPTIDASE_A1"/>
    <property type="match status" value="1"/>
</dbReference>
<keyword evidence="4" id="KW-0378">Hydrolase</keyword>
<keyword evidence="6" id="KW-0812">Transmembrane</keyword>
<proteinExistence type="inferred from homology"/>
<reference evidence="8" key="1">
    <citation type="submission" date="2022-11" db="EMBL/GenBank/DDBJ databases">
        <authorList>
            <person name="Morgan W.R."/>
            <person name="Tartar A."/>
        </authorList>
    </citation>
    <scope>NUCLEOTIDE SEQUENCE</scope>
    <source>
        <strain evidence="8">ARSEF 373</strain>
    </source>
</reference>
<comment type="caution">
    <text evidence="8">The sequence shown here is derived from an EMBL/GenBank/DDBJ whole genome shotgun (WGS) entry which is preliminary data.</text>
</comment>
<dbReference type="EMBL" id="DAKRPA010000180">
    <property type="protein sequence ID" value="DAZ96051.1"/>
    <property type="molecule type" value="Genomic_DNA"/>
</dbReference>
<comment type="similarity">
    <text evidence="1">Belongs to the peptidase A1 family.</text>
</comment>
<dbReference type="PANTHER" id="PTHR13683:SF375">
    <property type="entry name" value="PEPTIDASE A1 DOMAIN-CONTAINING PROTEIN"/>
    <property type="match status" value="1"/>
</dbReference>
<evidence type="ECO:0000256" key="3">
    <source>
        <dbReference type="ARBA" id="ARBA00022729"/>
    </source>
</evidence>
<dbReference type="GO" id="GO:0006508">
    <property type="term" value="P:proteolysis"/>
    <property type="evidence" value="ECO:0007669"/>
    <property type="project" value="UniProtKB-KW"/>
</dbReference>
<dbReference type="Pfam" id="PF00026">
    <property type="entry name" value="Asp"/>
    <property type="match status" value="1"/>
</dbReference>
<evidence type="ECO:0000313" key="8">
    <source>
        <dbReference type="EMBL" id="DAZ96051.1"/>
    </source>
</evidence>
<evidence type="ECO:0000259" key="7">
    <source>
        <dbReference type="PROSITE" id="PS51767"/>
    </source>
</evidence>
<name>A0AAV2YRI7_9STRA</name>
<dbReference type="GO" id="GO:0004190">
    <property type="term" value="F:aspartic-type endopeptidase activity"/>
    <property type="evidence" value="ECO:0007669"/>
    <property type="project" value="InterPro"/>
</dbReference>
<accession>A0AAV2YRI7</accession>
<dbReference type="InterPro" id="IPR034164">
    <property type="entry name" value="Pepsin-like_dom"/>
</dbReference>
<evidence type="ECO:0000256" key="2">
    <source>
        <dbReference type="ARBA" id="ARBA00022670"/>
    </source>
</evidence>
<dbReference type="AlphaFoldDB" id="A0AAV2YRI7"/>
<evidence type="ECO:0000256" key="1">
    <source>
        <dbReference type="ARBA" id="ARBA00007447"/>
    </source>
</evidence>
<dbReference type="Proteomes" id="UP001146120">
    <property type="component" value="Unassembled WGS sequence"/>
</dbReference>
<feature type="domain" description="Peptidase A1" evidence="7">
    <location>
        <begin position="89"/>
        <end position="417"/>
    </location>
</feature>
<reference evidence="8" key="2">
    <citation type="journal article" date="2023" name="Microbiol Resour">
        <title>Decontamination and Annotation of the Draft Genome Sequence of the Oomycete Lagenidium giganteum ARSEF 373.</title>
        <authorList>
            <person name="Morgan W.R."/>
            <person name="Tartar A."/>
        </authorList>
    </citation>
    <scope>NUCLEOTIDE SEQUENCE</scope>
    <source>
        <strain evidence="8">ARSEF 373</strain>
    </source>
</reference>
<keyword evidence="2" id="KW-0645">Protease</keyword>
<dbReference type="Gene3D" id="2.40.70.10">
    <property type="entry name" value="Acid Proteases"/>
    <property type="match status" value="2"/>
</dbReference>
<keyword evidence="3" id="KW-0732">Signal</keyword>
<keyword evidence="6" id="KW-1133">Transmembrane helix</keyword>
<keyword evidence="9" id="KW-1185">Reference proteome</keyword>
<evidence type="ECO:0000256" key="6">
    <source>
        <dbReference type="SAM" id="Phobius"/>
    </source>
</evidence>
<organism evidence="8 9">
    <name type="scientific">Lagenidium giganteum</name>
    <dbReference type="NCBI Taxonomy" id="4803"/>
    <lineage>
        <taxon>Eukaryota</taxon>
        <taxon>Sar</taxon>
        <taxon>Stramenopiles</taxon>
        <taxon>Oomycota</taxon>
        <taxon>Peronosporomycetes</taxon>
        <taxon>Pythiales</taxon>
        <taxon>Pythiaceae</taxon>
    </lineage>
</organism>
<dbReference type="InterPro" id="IPR001461">
    <property type="entry name" value="Aspartic_peptidase_A1"/>
</dbReference>
<evidence type="ECO:0000313" key="9">
    <source>
        <dbReference type="Proteomes" id="UP001146120"/>
    </source>
</evidence>